<comment type="catalytic activity">
    <reaction evidence="10">
        <text>3-hydroxypropanoate + NADP(+) = 3-oxopropanoate + NADPH + H(+)</text>
        <dbReference type="Rhea" id="RHEA:26438"/>
        <dbReference type="ChEBI" id="CHEBI:15378"/>
        <dbReference type="ChEBI" id="CHEBI:16510"/>
        <dbReference type="ChEBI" id="CHEBI:33190"/>
        <dbReference type="ChEBI" id="CHEBI:57783"/>
        <dbReference type="ChEBI" id="CHEBI:58349"/>
        <dbReference type="EC" id="1.1.1.298"/>
    </reaction>
</comment>
<comment type="catalytic activity">
    <reaction evidence="3">
        <text>L-allo-threonine + NADP(+) = aminoacetone + CO2 + NADPH</text>
        <dbReference type="Rhea" id="RHEA:43524"/>
        <dbReference type="ChEBI" id="CHEBI:16526"/>
        <dbReference type="ChEBI" id="CHEBI:57783"/>
        <dbReference type="ChEBI" id="CHEBI:58320"/>
        <dbReference type="ChEBI" id="CHEBI:58349"/>
        <dbReference type="ChEBI" id="CHEBI:58585"/>
        <dbReference type="EC" id="1.1.1.381"/>
    </reaction>
</comment>
<evidence type="ECO:0000256" key="3">
    <source>
        <dbReference type="ARBA" id="ARBA00043812"/>
    </source>
</evidence>
<evidence type="ECO:0000256" key="11">
    <source>
        <dbReference type="RuleBase" id="RU000363"/>
    </source>
</evidence>
<dbReference type="Pfam" id="PF00106">
    <property type="entry name" value="adh_short"/>
    <property type="match status" value="1"/>
</dbReference>
<accession>A0A7V5CTV1</accession>
<organism evidence="12">
    <name type="scientific">Acidobacterium capsulatum</name>
    <dbReference type="NCBI Taxonomy" id="33075"/>
    <lineage>
        <taxon>Bacteria</taxon>
        <taxon>Pseudomonadati</taxon>
        <taxon>Acidobacteriota</taxon>
        <taxon>Terriglobia</taxon>
        <taxon>Terriglobales</taxon>
        <taxon>Acidobacteriaceae</taxon>
        <taxon>Acidobacterium</taxon>
    </lineage>
</organism>
<dbReference type="Gene3D" id="3.40.50.720">
    <property type="entry name" value="NAD(P)-binding Rossmann-like Domain"/>
    <property type="match status" value="1"/>
</dbReference>
<dbReference type="GO" id="GO:0035527">
    <property type="term" value="F:3-hydroxypropionate dehydrogenase (NADP+) activity"/>
    <property type="evidence" value="ECO:0007669"/>
    <property type="project" value="UniProtKB-EC"/>
</dbReference>
<evidence type="ECO:0000256" key="2">
    <source>
        <dbReference type="ARBA" id="ARBA00023002"/>
    </source>
</evidence>
<dbReference type="InterPro" id="IPR020904">
    <property type="entry name" value="Sc_DH/Rdtase_CS"/>
</dbReference>
<evidence type="ECO:0000313" key="12">
    <source>
        <dbReference type="EMBL" id="HGY94485.1"/>
    </source>
</evidence>
<evidence type="ECO:0000256" key="10">
    <source>
        <dbReference type="ARBA" id="ARBA00047274"/>
    </source>
</evidence>
<dbReference type="PANTHER" id="PTHR43086">
    <property type="entry name" value="VERY-LONG-CHAIN 3-OXOOACYL-COA REDUCTASE"/>
    <property type="match status" value="1"/>
</dbReference>
<name>A0A7V5CTV1_9BACT</name>
<dbReference type="PROSITE" id="PS00061">
    <property type="entry name" value="ADH_SHORT"/>
    <property type="match status" value="1"/>
</dbReference>
<dbReference type="PRINTS" id="PR00081">
    <property type="entry name" value="GDHRDH"/>
</dbReference>
<comment type="similarity">
    <text evidence="1 11">Belongs to the short-chain dehydrogenases/reductases (SDR) family.</text>
</comment>
<dbReference type="PIRSF" id="PIRSF000126">
    <property type="entry name" value="11-beta-HSD1"/>
    <property type="match status" value="1"/>
</dbReference>
<comment type="function">
    <text evidence="9">NADP-dependent dehydrogenase with broad substrate specificity acting on 3-hydroxy acids. Catalyzes the NADP-dependent oxidation of L-allo-threonine to L-2-amino-3-keto-butyrate, which is spontaneously decarboxylated into aminoacetone. Also acts on D-threonine, L-serine, D-serine, D-3-hydroxyisobutyrate, L-3-hydroxyisobutyrate, D-glycerate and L-glycerate. Able to catalyze the reduction of the malonic semialdehyde to 3-hydroxypropionic acid. YdfG is apparently supplementing RutE, the presumed malonic semialdehyde reductase involved in pyrimidine degradation since both are able to detoxify malonic semialdehyde.</text>
</comment>
<dbReference type="PANTHER" id="PTHR43086:SF3">
    <property type="entry name" value="NADP-DEPENDENT 3-HYDROXY ACID DEHYDROGENASE YDFG"/>
    <property type="match status" value="1"/>
</dbReference>
<evidence type="ECO:0000256" key="9">
    <source>
        <dbReference type="ARBA" id="ARBA00045650"/>
    </source>
</evidence>
<gene>
    <name evidence="12" type="ORF">ENW50_07350</name>
</gene>
<evidence type="ECO:0000256" key="4">
    <source>
        <dbReference type="ARBA" id="ARBA00044050"/>
    </source>
</evidence>
<evidence type="ECO:0000256" key="5">
    <source>
        <dbReference type="ARBA" id="ARBA00044059"/>
    </source>
</evidence>
<dbReference type="EC" id="1.1.1.298" evidence="4"/>
<dbReference type="EMBL" id="DTKL01000043">
    <property type="protein sequence ID" value="HGY94485.1"/>
    <property type="molecule type" value="Genomic_DNA"/>
</dbReference>
<dbReference type="InterPro" id="IPR036291">
    <property type="entry name" value="NAD(P)-bd_dom_sf"/>
</dbReference>
<sequence>MSSPVRSAALARSFAGKWALVTGASAGIGEALALDLAASGAHLVLTARRVERLEALAARVRADYGVEARVVAADLALPEAPRQLYDATEGAGLPIDILINNAGFGYVGKFENGSLEWDRKMVDLNCAAVVHLTHLFLPRMIERKRGHIMIVASTASFQPVPYMATYAATKAFDRFLSEALAAEVRPHGVKVSALCPGPTESEFGQVAGVRKDFFRGSQTAELVARKGLLALAAGEPESLPAFSGAATVFLTRFLPRNAVTGLVEKIFRKSGAV</sequence>
<dbReference type="InterPro" id="IPR002347">
    <property type="entry name" value="SDR_fam"/>
</dbReference>
<reference evidence="12" key="1">
    <citation type="journal article" date="2020" name="mSystems">
        <title>Genome- and Community-Level Interaction Insights into Carbon Utilization and Element Cycling Functions of Hydrothermarchaeota in Hydrothermal Sediment.</title>
        <authorList>
            <person name="Zhou Z."/>
            <person name="Liu Y."/>
            <person name="Xu W."/>
            <person name="Pan J."/>
            <person name="Luo Z.H."/>
            <person name="Li M."/>
        </authorList>
    </citation>
    <scope>NUCLEOTIDE SEQUENCE [LARGE SCALE GENOMIC DNA]</scope>
    <source>
        <strain evidence="12">SpSt-855</strain>
    </source>
</reference>
<evidence type="ECO:0000256" key="7">
    <source>
        <dbReference type="ARBA" id="ARBA00044271"/>
    </source>
</evidence>
<evidence type="ECO:0000256" key="8">
    <source>
        <dbReference type="ARBA" id="ARBA00044349"/>
    </source>
</evidence>
<keyword evidence="2" id="KW-0560">Oxidoreductase</keyword>
<protein>
    <recommendedName>
        <fullName evidence="6">NADP-dependent 3-hydroxy acid dehydrogenase YdfG</fullName>
        <ecNumber evidence="4">1.1.1.298</ecNumber>
        <ecNumber evidence="5">1.1.1.381</ecNumber>
    </recommendedName>
    <alternativeName>
        <fullName evidence="8">L-allo-threonine dehydrogenase</fullName>
    </alternativeName>
    <alternativeName>
        <fullName evidence="7">Malonic semialdehyde reductase</fullName>
    </alternativeName>
</protein>
<dbReference type="AlphaFoldDB" id="A0A7V5CTV1"/>
<dbReference type="SUPFAM" id="SSF51735">
    <property type="entry name" value="NAD(P)-binding Rossmann-fold domains"/>
    <property type="match status" value="1"/>
</dbReference>
<comment type="caution">
    <text evidence="12">The sequence shown here is derived from an EMBL/GenBank/DDBJ whole genome shotgun (WGS) entry which is preliminary data.</text>
</comment>
<dbReference type="PRINTS" id="PR00080">
    <property type="entry name" value="SDRFAMILY"/>
</dbReference>
<evidence type="ECO:0000256" key="6">
    <source>
        <dbReference type="ARBA" id="ARBA00044065"/>
    </source>
</evidence>
<proteinExistence type="inferred from homology"/>
<dbReference type="EC" id="1.1.1.381" evidence="5"/>
<evidence type="ECO:0000256" key="1">
    <source>
        <dbReference type="ARBA" id="ARBA00006484"/>
    </source>
</evidence>